<gene>
    <name evidence="1" type="ORF">SBD_1413</name>
</gene>
<name>M3ELG6_9ACTN</name>
<proteinExistence type="predicted"/>
<accession>M3ELG6</accession>
<dbReference type="EMBL" id="KB405057">
    <property type="protein sequence ID" value="EMF57251.1"/>
    <property type="molecule type" value="Genomic_DNA"/>
</dbReference>
<dbReference type="AlphaFoldDB" id="M3ELG6"/>
<protein>
    <submittedName>
        <fullName evidence="1">Uncharacterized protein</fullName>
    </submittedName>
</protein>
<dbReference type="Proteomes" id="UP000030760">
    <property type="component" value="Unassembled WGS sequence"/>
</dbReference>
<evidence type="ECO:0000313" key="1">
    <source>
        <dbReference type="EMBL" id="EMF57251.1"/>
    </source>
</evidence>
<reference evidence="2" key="1">
    <citation type="journal article" date="2013" name="Genome Announc.">
        <title>Draft Genome Sequence of Streptomyces bottropensis ATCC 25435, a Bottromycin-Producing Actinomycete.</title>
        <authorList>
            <person name="Zhang H."/>
            <person name="Zhou W."/>
            <person name="Zhuang Y."/>
            <person name="Liang X."/>
            <person name="Liu T."/>
        </authorList>
    </citation>
    <scope>NUCLEOTIDE SEQUENCE [LARGE SCALE GENOMIC DNA]</scope>
    <source>
        <strain evidence="2">ATCC 25435</strain>
    </source>
</reference>
<organism evidence="1 2">
    <name type="scientific">Streptomyces bottropensis ATCC 25435</name>
    <dbReference type="NCBI Taxonomy" id="1054862"/>
    <lineage>
        <taxon>Bacteria</taxon>
        <taxon>Bacillati</taxon>
        <taxon>Actinomycetota</taxon>
        <taxon>Actinomycetes</taxon>
        <taxon>Kitasatosporales</taxon>
        <taxon>Streptomycetaceae</taxon>
        <taxon>Streptomyces</taxon>
    </lineage>
</organism>
<sequence length="60" mass="6781">MEAEVRAERDALNVEFAETEDGRVAARKAGRRMARYINLGQQGPKVSTLSKILKPLWHSK</sequence>
<evidence type="ECO:0000313" key="2">
    <source>
        <dbReference type="Proteomes" id="UP000030760"/>
    </source>
</evidence>